<dbReference type="Proteomes" id="UP001054837">
    <property type="component" value="Unassembled WGS sequence"/>
</dbReference>
<keyword evidence="2" id="KW-1185">Reference proteome</keyword>
<protein>
    <submittedName>
        <fullName evidence="1">Uncharacterized protein</fullName>
    </submittedName>
</protein>
<dbReference type="AlphaFoldDB" id="A0AAV4TT01"/>
<gene>
    <name evidence="1" type="ORF">CDAR_256271</name>
</gene>
<comment type="caution">
    <text evidence="1">The sequence shown here is derived from an EMBL/GenBank/DDBJ whole genome shotgun (WGS) entry which is preliminary data.</text>
</comment>
<sequence length="69" mass="7403">MLHKGEGSAHVDGIPPTLTGDYGQSRCTVVLGSAPFIVLETIDIICSSTFLAELYELMFSPLNLFSGKI</sequence>
<organism evidence="1 2">
    <name type="scientific">Caerostris darwini</name>
    <dbReference type="NCBI Taxonomy" id="1538125"/>
    <lineage>
        <taxon>Eukaryota</taxon>
        <taxon>Metazoa</taxon>
        <taxon>Ecdysozoa</taxon>
        <taxon>Arthropoda</taxon>
        <taxon>Chelicerata</taxon>
        <taxon>Arachnida</taxon>
        <taxon>Araneae</taxon>
        <taxon>Araneomorphae</taxon>
        <taxon>Entelegynae</taxon>
        <taxon>Araneoidea</taxon>
        <taxon>Araneidae</taxon>
        <taxon>Caerostris</taxon>
    </lineage>
</organism>
<evidence type="ECO:0000313" key="1">
    <source>
        <dbReference type="EMBL" id="GIY48959.1"/>
    </source>
</evidence>
<evidence type="ECO:0000313" key="2">
    <source>
        <dbReference type="Proteomes" id="UP001054837"/>
    </source>
</evidence>
<dbReference type="EMBL" id="BPLQ01010174">
    <property type="protein sequence ID" value="GIY48959.1"/>
    <property type="molecule type" value="Genomic_DNA"/>
</dbReference>
<reference evidence="1 2" key="1">
    <citation type="submission" date="2021-06" db="EMBL/GenBank/DDBJ databases">
        <title>Caerostris darwini draft genome.</title>
        <authorList>
            <person name="Kono N."/>
            <person name="Arakawa K."/>
        </authorList>
    </citation>
    <scope>NUCLEOTIDE SEQUENCE [LARGE SCALE GENOMIC DNA]</scope>
</reference>
<name>A0AAV4TT01_9ARAC</name>
<accession>A0AAV4TT01</accession>
<proteinExistence type="predicted"/>